<name>A0A5B0RTG7_PUCGR</name>
<evidence type="ECO:0000313" key="2">
    <source>
        <dbReference type="Proteomes" id="UP000325313"/>
    </source>
</evidence>
<comment type="caution">
    <text evidence="1">The sequence shown here is derived from an EMBL/GenBank/DDBJ whole genome shotgun (WGS) entry which is preliminary data.</text>
</comment>
<gene>
    <name evidence="1" type="ORF">PGTUg99_006806</name>
</gene>
<organism evidence="1 2">
    <name type="scientific">Puccinia graminis f. sp. tritici</name>
    <dbReference type="NCBI Taxonomy" id="56615"/>
    <lineage>
        <taxon>Eukaryota</taxon>
        <taxon>Fungi</taxon>
        <taxon>Dikarya</taxon>
        <taxon>Basidiomycota</taxon>
        <taxon>Pucciniomycotina</taxon>
        <taxon>Pucciniomycetes</taxon>
        <taxon>Pucciniales</taxon>
        <taxon>Pucciniaceae</taxon>
        <taxon>Puccinia</taxon>
    </lineage>
</organism>
<proteinExistence type="predicted"/>
<dbReference type="AlphaFoldDB" id="A0A5B0RTG7"/>
<accession>A0A5B0RTG7</accession>
<sequence length="122" mass="13224">MHDQLSLPSDPLLNEPAPLALTSSPSLTLAHMLLGSQTAPIPPPSSMLADVLMGSEKCGMENDHQYAHGYVPPVALLAEPVGLHIITNMLKETFNPSHPMPKILQLLDMLKIIQLMDTVNIL</sequence>
<dbReference type="Proteomes" id="UP000325313">
    <property type="component" value="Unassembled WGS sequence"/>
</dbReference>
<protein>
    <submittedName>
        <fullName evidence="1">Uncharacterized protein</fullName>
    </submittedName>
</protein>
<reference evidence="1 2" key="1">
    <citation type="submission" date="2019-05" db="EMBL/GenBank/DDBJ databases">
        <title>Emergence of the Ug99 lineage of the wheat stem rust pathogen through somatic hybridization.</title>
        <authorList>
            <person name="Li F."/>
            <person name="Upadhyaya N.M."/>
            <person name="Sperschneider J."/>
            <person name="Matny O."/>
            <person name="Nguyen-Phuc H."/>
            <person name="Mago R."/>
            <person name="Raley C."/>
            <person name="Miller M.E."/>
            <person name="Silverstein K.A.T."/>
            <person name="Henningsen E."/>
            <person name="Hirsch C.D."/>
            <person name="Visser B."/>
            <person name="Pretorius Z.A."/>
            <person name="Steffenson B.J."/>
            <person name="Schwessinger B."/>
            <person name="Dodds P.N."/>
            <person name="Figueroa M."/>
        </authorList>
    </citation>
    <scope>NUCLEOTIDE SEQUENCE [LARGE SCALE GENOMIC DNA]</scope>
    <source>
        <strain evidence="1 2">Ug99</strain>
    </source>
</reference>
<evidence type="ECO:0000313" key="1">
    <source>
        <dbReference type="EMBL" id="KAA1129191.1"/>
    </source>
</evidence>
<dbReference type="EMBL" id="VDEP01000137">
    <property type="protein sequence ID" value="KAA1129191.1"/>
    <property type="molecule type" value="Genomic_DNA"/>
</dbReference>